<evidence type="ECO:0000256" key="1">
    <source>
        <dbReference type="SAM" id="SignalP"/>
    </source>
</evidence>
<dbReference type="Proteomes" id="UP000028007">
    <property type="component" value="Unassembled WGS sequence"/>
</dbReference>
<reference evidence="3 4" key="1">
    <citation type="journal article" date="1992" name="Int. J. Syst. Bacteriol.">
        <title>Sphingobacterium antarcticus sp. nov. a Psychrotrophic Bacterium from the Soils of Schirmacher Oasis, Antarctica.</title>
        <authorList>
            <person name="Shivaji S."/>
            <person name="Ray M.K."/>
            <person name="Rao N.S."/>
            <person name="Saiserr L."/>
            <person name="Jagannadham M.V."/>
            <person name="Kumar G.S."/>
            <person name="Reddy G."/>
            <person name="Bhargava P.M."/>
        </authorList>
    </citation>
    <scope>NUCLEOTIDE SEQUENCE [LARGE SCALE GENOMIC DNA]</scope>
    <source>
        <strain evidence="3 4">4BY</strain>
    </source>
</reference>
<dbReference type="CDD" id="cd11378">
    <property type="entry name" value="DUF296"/>
    <property type="match status" value="1"/>
</dbReference>
<dbReference type="GO" id="GO:0003677">
    <property type="term" value="F:DNA binding"/>
    <property type="evidence" value="ECO:0007669"/>
    <property type="project" value="UniProtKB-KW"/>
</dbReference>
<feature type="signal peptide" evidence="1">
    <location>
        <begin position="1"/>
        <end position="23"/>
    </location>
</feature>
<keyword evidence="3" id="KW-0238">DNA-binding</keyword>
<protein>
    <submittedName>
        <fullName evidence="3">DNA-binding protein</fullName>
    </submittedName>
</protein>
<evidence type="ECO:0000313" key="3">
    <source>
        <dbReference type="EMBL" id="KEQ28369.1"/>
    </source>
</evidence>
<gene>
    <name evidence="3" type="ORF">N180_01675</name>
</gene>
<evidence type="ECO:0000259" key="2">
    <source>
        <dbReference type="PROSITE" id="PS51742"/>
    </source>
</evidence>
<organism evidence="3 4">
    <name type="scientific">Pedobacter antarcticus 4BY</name>
    <dbReference type="NCBI Taxonomy" id="1358423"/>
    <lineage>
        <taxon>Bacteria</taxon>
        <taxon>Pseudomonadati</taxon>
        <taxon>Bacteroidota</taxon>
        <taxon>Sphingobacteriia</taxon>
        <taxon>Sphingobacteriales</taxon>
        <taxon>Sphingobacteriaceae</taxon>
        <taxon>Pedobacter</taxon>
    </lineage>
</organism>
<dbReference type="PANTHER" id="PTHR34988">
    <property type="entry name" value="PROTEIN, PUTATIVE-RELATED"/>
    <property type="match status" value="1"/>
</dbReference>
<dbReference type="OrthoDB" id="9798999at2"/>
<dbReference type="Gene3D" id="3.30.1330.80">
    <property type="entry name" value="Hypothetical protein, similar to alpha- acetolactate decarboxylase, domain 2"/>
    <property type="match status" value="1"/>
</dbReference>
<keyword evidence="1" id="KW-0732">Signal</keyword>
<dbReference type="PANTHER" id="PTHR34988:SF1">
    <property type="entry name" value="DNA-BINDING PROTEIN"/>
    <property type="match status" value="1"/>
</dbReference>
<comment type="caution">
    <text evidence="3">The sequence shown here is derived from an EMBL/GenBank/DDBJ whole genome shotgun (WGS) entry which is preliminary data.</text>
</comment>
<dbReference type="AlphaFoldDB" id="A0A081PCE6"/>
<dbReference type="PROSITE" id="PS51742">
    <property type="entry name" value="PPC"/>
    <property type="match status" value="1"/>
</dbReference>
<dbReference type="RefSeq" id="WP_037444206.1">
    <property type="nucleotide sequence ID" value="NZ_JNFF01000116.1"/>
</dbReference>
<dbReference type="SUPFAM" id="SSF117856">
    <property type="entry name" value="AF0104/ALDC/Ptd012-like"/>
    <property type="match status" value="1"/>
</dbReference>
<dbReference type="Pfam" id="PF03479">
    <property type="entry name" value="PCC"/>
    <property type="match status" value="1"/>
</dbReference>
<accession>A0A081PCE6</accession>
<evidence type="ECO:0000313" key="4">
    <source>
        <dbReference type="Proteomes" id="UP000028007"/>
    </source>
</evidence>
<name>A0A081PCE6_9SPHI</name>
<feature type="domain" description="PPC" evidence="2">
    <location>
        <begin position="33"/>
        <end position="168"/>
    </location>
</feature>
<proteinExistence type="predicted"/>
<sequence>MNYKKLLLAVTAILLSVTFSANAQQADTIKRYIKIPAGYLLVLRQGDDINSQLESFAKAENIPSANFTGMGFVNVTFGFFDSAKKKFNPRTFNDVELGSFTGSIAWQESKPSIHMHGIVAGDDFKAYGGHILKGTVGTGSLEIMVTVHDKKLERVFEKELGANVLHLDVQK</sequence>
<dbReference type="EMBL" id="JNFF01000116">
    <property type="protein sequence ID" value="KEQ28369.1"/>
    <property type="molecule type" value="Genomic_DNA"/>
</dbReference>
<feature type="chain" id="PRO_5001761689" evidence="1">
    <location>
        <begin position="24"/>
        <end position="171"/>
    </location>
</feature>
<dbReference type="eggNOG" id="COG1661">
    <property type="taxonomic scope" value="Bacteria"/>
</dbReference>
<dbReference type="InterPro" id="IPR005175">
    <property type="entry name" value="PPC_dom"/>
</dbReference>
<keyword evidence="4" id="KW-1185">Reference proteome</keyword>